<name>A0A0M8ZSK2_9HYME</name>
<sequence>MIVTFTSLLVIVFILELSGGISGYVLRARASSIIQDKMKDSMQQYQNSSEISIVWDNLQRDVKFLFIFFKFLFLHKFYFSNECSNI</sequence>
<gene>
    <name evidence="2" type="ORF">WN51_07246</name>
</gene>
<evidence type="ECO:0000313" key="2">
    <source>
        <dbReference type="EMBL" id="KOX68753.1"/>
    </source>
</evidence>
<evidence type="ECO:0000313" key="3">
    <source>
        <dbReference type="Proteomes" id="UP000053105"/>
    </source>
</evidence>
<organism evidence="2 3">
    <name type="scientific">Melipona quadrifasciata</name>
    <dbReference type="NCBI Taxonomy" id="166423"/>
    <lineage>
        <taxon>Eukaryota</taxon>
        <taxon>Metazoa</taxon>
        <taxon>Ecdysozoa</taxon>
        <taxon>Arthropoda</taxon>
        <taxon>Hexapoda</taxon>
        <taxon>Insecta</taxon>
        <taxon>Pterygota</taxon>
        <taxon>Neoptera</taxon>
        <taxon>Endopterygota</taxon>
        <taxon>Hymenoptera</taxon>
        <taxon>Apocrita</taxon>
        <taxon>Aculeata</taxon>
        <taxon>Apoidea</taxon>
        <taxon>Anthophila</taxon>
        <taxon>Apidae</taxon>
        <taxon>Melipona</taxon>
    </lineage>
</organism>
<accession>A0A0M8ZSK2</accession>
<feature type="signal peptide" evidence="1">
    <location>
        <begin position="1"/>
        <end position="23"/>
    </location>
</feature>
<keyword evidence="1" id="KW-0732">Signal</keyword>
<protein>
    <submittedName>
        <fullName evidence="2">Uncharacterized protein</fullName>
    </submittedName>
</protein>
<dbReference type="AlphaFoldDB" id="A0A0M8ZSK2"/>
<reference evidence="2 3" key="1">
    <citation type="submission" date="2015-07" db="EMBL/GenBank/DDBJ databases">
        <title>The genome of Melipona quadrifasciata.</title>
        <authorList>
            <person name="Pan H."/>
            <person name="Kapheim K."/>
        </authorList>
    </citation>
    <scope>NUCLEOTIDE SEQUENCE [LARGE SCALE GENOMIC DNA]</scope>
    <source>
        <strain evidence="2">0111107301</strain>
        <tissue evidence="2">Whole body</tissue>
    </source>
</reference>
<dbReference type="EMBL" id="KQ435916">
    <property type="protein sequence ID" value="KOX68753.1"/>
    <property type="molecule type" value="Genomic_DNA"/>
</dbReference>
<proteinExistence type="predicted"/>
<dbReference type="Proteomes" id="UP000053105">
    <property type="component" value="Unassembled WGS sequence"/>
</dbReference>
<keyword evidence="3" id="KW-1185">Reference proteome</keyword>
<evidence type="ECO:0000256" key="1">
    <source>
        <dbReference type="SAM" id="SignalP"/>
    </source>
</evidence>
<feature type="chain" id="PRO_5005830835" evidence="1">
    <location>
        <begin position="24"/>
        <end position="86"/>
    </location>
</feature>
<dbReference type="OrthoDB" id="10033535at2759"/>
<dbReference type="STRING" id="166423.A0A0M8ZSK2"/>